<name>A0A7L4YR74_9ACTN</name>
<dbReference type="InParanoid" id="A0A7L4YR74"/>
<dbReference type="EMBL" id="CP047156">
    <property type="protein sequence ID" value="QHC01646.1"/>
    <property type="molecule type" value="Genomic_DNA"/>
</dbReference>
<dbReference type="InterPro" id="IPR036983">
    <property type="entry name" value="AIM24_sf"/>
</dbReference>
<protein>
    <submittedName>
        <fullName evidence="1">TIGR00266 family protein</fullName>
    </submittedName>
</protein>
<sequence length="237" mass="25501">MQTQLRHQPSFTVARLHLQPNEPVRVQSGAMMATSPGMVLSSRMEGGLMSGIKRSVLSGESFFVSTYTAPQQGGWVDIAGVLPGDILPIDLVPGRPFYVTRGNWMANSYGTEVDTKWGGRASLFGGEGGFGLQAHGQGTILVSVYGALDIVDLQPGEQIVVDTGHVVAYDLGIQFRMRRAVEGRTIQSMKSGEGFVFDFAGPGRVYLQSRNPKEFATWVMSMVPSSNPQGGLGGIFK</sequence>
<evidence type="ECO:0000313" key="2">
    <source>
        <dbReference type="Proteomes" id="UP000463857"/>
    </source>
</evidence>
<organism evidence="1 2">
    <name type="scientific">Epidermidibacterium keratini</name>
    <dbReference type="NCBI Taxonomy" id="1891644"/>
    <lineage>
        <taxon>Bacteria</taxon>
        <taxon>Bacillati</taxon>
        <taxon>Actinomycetota</taxon>
        <taxon>Actinomycetes</taxon>
        <taxon>Sporichthyales</taxon>
        <taxon>Sporichthyaceae</taxon>
        <taxon>Epidermidibacterium</taxon>
    </lineage>
</organism>
<dbReference type="RefSeq" id="WP_159546781.1">
    <property type="nucleotide sequence ID" value="NZ_CP047156.1"/>
</dbReference>
<dbReference type="InterPro" id="IPR016031">
    <property type="entry name" value="Trp_RNA-bd_attenuator-like_dom"/>
</dbReference>
<dbReference type="Gene3D" id="3.60.160.10">
    <property type="entry name" value="Mitochondrial biogenesis AIM24"/>
    <property type="match status" value="1"/>
</dbReference>
<dbReference type="InterPro" id="IPR002838">
    <property type="entry name" value="AIM24"/>
</dbReference>
<dbReference type="KEGG" id="eke:EK0264_16010"/>
<evidence type="ECO:0000313" key="1">
    <source>
        <dbReference type="EMBL" id="QHC01646.1"/>
    </source>
</evidence>
<dbReference type="SUPFAM" id="SSF51219">
    <property type="entry name" value="TRAP-like"/>
    <property type="match status" value="1"/>
</dbReference>
<reference evidence="1 2" key="1">
    <citation type="journal article" date="2018" name="Int. J. Syst. Evol. Microbiol.">
        <title>Epidermidibacterium keratini gen. nov., sp. nov., a member of the family Sporichthyaceae, isolated from keratin epidermis.</title>
        <authorList>
            <person name="Lee D.G."/>
            <person name="Trujillo M.E."/>
            <person name="Kang S."/>
            <person name="Nam J.J."/>
            <person name="Kim Y.J."/>
        </authorList>
    </citation>
    <scope>NUCLEOTIDE SEQUENCE [LARGE SCALE GENOMIC DNA]</scope>
    <source>
        <strain evidence="1 2">EPI-7</strain>
    </source>
</reference>
<dbReference type="NCBIfam" id="TIGR00266">
    <property type="entry name" value="TIGR00266 family protein"/>
    <property type="match status" value="1"/>
</dbReference>
<accession>A0A7L4YR74</accession>
<keyword evidence="2" id="KW-1185">Reference proteome</keyword>
<gene>
    <name evidence="1" type="ORF">EK0264_16010</name>
</gene>
<dbReference type="Pfam" id="PF01987">
    <property type="entry name" value="AIM24"/>
    <property type="match status" value="1"/>
</dbReference>
<proteinExistence type="predicted"/>
<dbReference type="AlphaFoldDB" id="A0A7L4YR74"/>
<dbReference type="PANTHER" id="PTHR43657:SF1">
    <property type="entry name" value="ALTERED INHERITANCE OF MITOCHONDRIA PROTEIN 24, MITOCHONDRIAL"/>
    <property type="match status" value="1"/>
</dbReference>
<dbReference type="Proteomes" id="UP000463857">
    <property type="component" value="Chromosome"/>
</dbReference>
<dbReference type="OrthoDB" id="9779518at2"/>
<dbReference type="PANTHER" id="PTHR43657">
    <property type="entry name" value="TRYPTOPHAN RNA-BINDING ATTENUATOR PROTEIN-LIKE PROTEIN"/>
    <property type="match status" value="1"/>
</dbReference>